<dbReference type="Proteomes" id="UP001321018">
    <property type="component" value="Unassembled WGS sequence"/>
</dbReference>
<organism evidence="1 2">
    <name type="scientific">Natronoglomus mannanivorans</name>
    <dbReference type="NCBI Taxonomy" id="2979990"/>
    <lineage>
        <taxon>Archaea</taxon>
        <taxon>Methanobacteriati</taxon>
        <taxon>Methanobacteriota</taxon>
        <taxon>Stenosarchaea group</taxon>
        <taxon>Halobacteria</taxon>
        <taxon>Halobacteriales</taxon>
        <taxon>Natrialbaceae</taxon>
        <taxon>Natronoglomus</taxon>
    </lineage>
</organism>
<dbReference type="AlphaFoldDB" id="A0AAP2YZY7"/>
<proteinExistence type="predicted"/>
<evidence type="ECO:0000313" key="2">
    <source>
        <dbReference type="Proteomes" id="UP001321018"/>
    </source>
</evidence>
<comment type="caution">
    <text evidence="1">The sequence shown here is derived from an EMBL/GenBank/DDBJ whole genome shotgun (WGS) entry which is preliminary data.</text>
</comment>
<name>A0AAP2YZY7_9EURY</name>
<dbReference type="RefSeq" id="WP_338004430.1">
    <property type="nucleotide sequence ID" value="NZ_JAOPKA010000009.1"/>
</dbReference>
<dbReference type="EMBL" id="JAOPKA010000009">
    <property type="protein sequence ID" value="MCU4742606.1"/>
    <property type="molecule type" value="Genomic_DNA"/>
</dbReference>
<reference evidence="1" key="1">
    <citation type="submission" date="2022-09" db="EMBL/GenBank/DDBJ databases">
        <title>Enrichment on poylsaccharides allowed isolation of novel metabolic and taxonomic groups of Haloarchaea.</title>
        <authorList>
            <person name="Sorokin D.Y."/>
            <person name="Elcheninov A.G."/>
            <person name="Khizhniak T.V."/>
            <person name="Kolganova T.V."/>
            <person name="Kublanov I.V."/>
        </authorList>
    </citation>
    <scope>NUCLEOTIDE SEQUENCE</scope>
    <source>
        <strain evidence="1">AArc-xg1-1</strain>
    </source>
</reference>
<protein>
    <submittedName>
        <fullName evidence="1">Uncharacterized protein</fullName>
    </submittedName>
</protein>
<gene>
    <name evidence="1" type="ORF">OB960_14500</name>
</gene>
<sequence>MTPENEKPNPPDELPTDAVEVLNQLNETELRAVIDYAKQRYEYTDSALRERIEAAPGEEIVSIEEGRCYTRVVKRQPCGKNCDDCPHGPFSYHVREEPRIDGETELHWTYLGPVKEQ</sequence>
<accession>A0AAP2YZY7</accession>
<evidence type="ECO:0000313" key="1">
    <source>
        <dbReference type="EMBL" id="MCU4742606.1"/>
    </source>
</evidence>